<dbReference type="Gene3D" id="1.10.10.60">
    <property type="entry name" value="Homeodomain-like"/>
    <property type="match status" value="1"/>
</dbReference>
<name>A0ABV3DD08_9ACTN</name>
<evidence type="ECO:0000313" key="6">
    <source>
        <dbReference type="EMBL" id="MEU8133638.1"/>
    </source>
</evidence>
<evidence type="ECO:0000256" key="2">
    <source>
        <dbReference type="ARBA" id="ARBA00023125"/>
    </source>
</evidence>
<dbReference type="InterPro" id="IPR046532">
    <property type="entry name" value="DUF6597"/>
</dbReference>
<reference evidence="6 7" key="1">
    <citation type="submission" date="2024-06" db="EMBL/GenBank/DDBJ databases">
        <title>The Natural Products Discovery Center: Release of the First 8490 Sequenced Strains for Exploring Actinobacteria Biosynthetic Diversity.</title>
        <authorList>
            <person name="Kalkreuter E."/>
            <person name="Kautsar S.A."/>
            <person name="Yang D."/>
            <person name="Bader C.D."/>
            <person name="Teijaro C.N."/>
            <person name="Fluegel L."/>
            <person name="Davis C.M."/>
            <person name="Simpson J.R."/>
            <person name="Lauterbach L."/>
            <person name="Steele A.D."/>
            <person name="Gui C."/>
            <person name="Meng S."/>
            <person name="Li G."/>
            <person name="Viehrig K."/>
            <person name="Ye F."/>
            <person name="Su P."/>
            <person name="Kiefer A.F."/>
            <person name="Nichols A."/>
            <person name="Cepeda A.J."/>
            <person name="Yan W."/>
            <person name="Fan B."/>
            <person name="Jiang Y."/>
            <person name="Adhikari A."/>
            <person name="Zheng C.-J."/>
            <person name="Schuster L."/>
            <person name="Cowan T.M."/>
            <person name="Smanski M.J."/>
            <person name="Chevrette M.G."/>
            <person name="De Carvalho L.P.S."/>
            <person name="Shen B."/>
        </authorList>
    </citation>
    <scope>NUCLEOTIDE SEQUENCE [LARGE SCALE GENOMIC DNA]</scope>
    <source>
        <strain evidence="6 7">NPDC048946</strain>
    </source>
</reference>
<dbReference type="PANTHER" id="PTHR46796">
    <property type="entry name" value="HTH-TYPE TRANSCRIPTIONAL ACTIVATOR RHAS-RELATED"/>
    <property type="match status" value="1"/>
</dbReference>
<evidence type="ECO:0000259" key="5">
    <source>
        <dbReference type="PROSITE" id="PS01124"/>
    </source>
</evidence>
<feature type="domain" description="HTH araC/xylS-type" evidence="5">
    <location>
        <begin position="169"/>
        <end position="269"/>
    </location>
</feature>
<dbReference type="SMART" id="SM00342">
    <property type="entry name" value="HTH_ARAC"/>
    <property type="match status" value="1"/>
</dbReference>
<comment type="caution">
    <text evidence="6">The sequence shown here is derived from an EMBL/GenBank/DDBJ whole genome shotgun (WGS) entry which is preliminary data.</text>
</comment>
<evidence type="ECO:0000256" key="1">
    <source>
        <dbReference type="ARBA" id="ARBA00023015"/>
    </source>
</evidence>
<dbReference type="InterPro" id="IPR018060">
    <property type="entry name" value="HTH_AraC"/>
</dbReference>
<evidence type="ECO:0000256" key="3">
    <source>
        <dbReference type="ARBA" id="ARBA00023163"/>
    </source>
</evidence>
<dbReference type="Pfam" id="PF12833">
    <property type="entry name" value="HTH_18"/>
    <property type="match status" value="1"/>
</dbReference>
<keyword evidence="1" id="KW-0805">Transcription regulation</keyword>
<keyword evidence="3" id="KW-0804">Transcription</keyword>
<feature type="compositionally biased region" description="Basic and acidic residues" evidence="4">
    <location>
        <begin position="1"/>
        <end position="11"/>
    </location>
</feature>
<sequence>MPSARPNDRDWTATSDRAVIGVKGAGPRSERGQPPTDDPWLGPWAYAAWDFAPAERRQAVVLGYPVPHLVVSGDRVAVAGVWTRRHTHELRGTGSVLAVELRPGALTALFGDRDASALVDRVMPLAHWTGTGDAAALRDALSASAGPGDMVAVLSEQLARCRGREREPVWARDVLEAVLAPGRNRQVREAADRHGLSIRSLQRLFHTHLGTGPKSAMRRCRILGAAAALVRAPDPWTRVASQFGYFDQPHFINDFSRSLGVTPAAFAAECRRARTSGDTAVQRLQPRGRPSAPRPVP</sequence>
<organism evidence="6 7">
    <name type="scientific">Streptodolium elevatio</name>
    <dbReference type="NCBI Taxonomy" id="3157996"/>
    <lineage>
        <taxon>Bacteria</taxon>
        <taxon>Bacillati</taxon>
        <taxon>Actinomycetota</taxon>
        <taxon>Actinomycetes</taxon>
        <taxon>Kitasatosporales</taxon>
        <taxon>Streptomycetaceae</taxon>
        <taxon>Streptodolium</taxon>
    </lineage>
</organism>
<gene>
    <name evidence="6" type="ORF">AB0C36_09035</name>
</gene>
<dbReference type="SUPFAM" id="SSF46689">
    <property type="entry name" value="Homeodomain-like"/>
    <property type="match status" value="1"/>
</dbReference>
<feature type="region of interest" description="Disordered" evidence="4">
    <location>
        <begin position="1"/>
        <end position="39"/>
    </location>
</feature>
<evidence type="ECO:0000256" key="4">
    <source>
        <dbReference type="SAM" id="MobiDB-lite"/>
    </source>
</evidence>
<dbReference type="PANTHER" id="PTHR46796:SF15">
    <property type="entry name" value="BLL1074 PROTEIN"/>
    <property type="match status" value="1"/>
</dbReference>
<keyword evidence="2" id="KW-0238">DNA-binding</keyword>
<feature type="region of interest" description="Disordered" evidence="4">
    <location>
        <begin position="275"/>
        <end position="297"/>
    </location>
</feature>
<dbReference type="Pfam" id="PF20240">
    <property type="entry name" value="DUF6597"/>
    <property type="match status" value="1"/>
</dbReference>
<dbReference type="RefSeq" id="WP_358351456.1">
    <property type="nucleotide sequence ID" value="NZ_JBEZFP010000016.1"/>
</dbReference>
<dbReference type="PROSITE" id="PS01124">
    <property type="entry name" value="HTH_ARAC_FAMILY_2"/>
    <property type="match status" value="1"/>
</dbReference>
<dbReference type="EMBL" id="JBEZFP010000016">
    <property type="protein sequence ID" value="MEU8133638.1"/>
    <property type="molecule type" value="Genomic_DNA"/>
</dbReference>
<dbReference type="InterPro" id="IPR050204">
    <property type="entry name" value="AraC_XylS_family_regulators"/>
</dbReference>
<keyword evidence="7" id="KW-1185">Reference proteome</keyword>
<protein>
    <submittedName>
        <fullName evidence="6">Helix-turn-helix transcriptional regulator</fullName>
    </submittedName>
</protein>
<dbReference type="InterPro" id="IPR009057">
    <property type="entry name" value="Homeodomain-like_sf"/>
</dbReference>
<proteinExistence type="predicted"/>
<dbReference type="Proteomes" id="UP001551482">
    <property type="component" value="Unassembled WGS sequence"/>
</dbReference>
<evidence type="ECO:0000313" key="7">
    <source>
        <dbReference type="Proteomes" id="UP001551482"/>
    </source>
</evidence>
<accession>A0ABV3DD08</accession>